<keyword evidence="5" id="KW-0732">Signal</keyword>
<reference evidence="6" key="1">
    <citation type="submission" date="2020-05" db="EMBL/GenBank/DDBJ databases">
        <title>Fertoebacter nigrum gen. nov., sp. nov., a new member of the family Rhodobacteraceae.</title>
        <authorList>
            <person name="Szuroczki S."/>
            <person name="Abbaszade G."/>
            <person name="Buni D."/>
            <person name="Schumann P."/>
            <person name="Toth E."/>
        </authorList>
    </citation>
    <scope>NUCLEOTIDE SEQUENCE</scope>
    <source>
        <strain evidence="6">RG-N-1a</strain>
    </source>
</reference>
<dbReference type="RefSeq" id="WP_152826753.1">
    <property type="nucleotide sequence ID" value="NZ_WHUT02000007.1"/>
</dbReference>
<evidence type="ECO:0000313" key="7">
    <source>
        <dbReference type="Proteomes" id="UP000484076"/>
    </source>
</evidence>
<dbReference type="FunFam" id="3.40.30.10:FF:000013">
    <property type="entry name" value="Blast:Protein SCO1 homolog, mitochondrial"/>
    <property type="match status" value="1"/>
</dbReference>
<dbReference type="GO" id="GO:0046872">
    <property type="term" value="F:metal ion binding"/>
    <property type="evidence" value="ECO:0007669"/>
    <property type="project" value="UniProtKB-KW"/>
</dbReference>
<dbReference type="InterPro" id="IPR003782">
    <property type="entry name" value="SCO1/SenC"/>
</dbReference>
<evidence type="ECO:0000313" key="6">
    <source>
        <dbReference type="EMBL" id="NUB45323.1"/>
    </source>
</evidence>
<feature type="chain" id="PRO_5036479816" evidence="5">
    <location>
        <begin position="22"/>
        <end position="205"/>
    </location>
</feature>
<keyword evidence="3" id="KW-0479">Metal-binding</keyword>
<keyword evidence="4" id="KW-1015">Disulfide bond</keyword>
<evidence type="ECO:0000256" key="4">
    <source>
        <dbReference type="PIRSR" id="PIRSR603782-2"/>
    </source>
</evidence>
<dbReference type="EMBL" id="WHUT02000007">
    <property type="protein sequence ID" value="NUB45323.1"/>
    <property type="molecule type" value="Genomic_DNA"/>
</dbReference>
<evidence type="ECO:0000256" key="1">
    <source>
        <dbReference type="ARBA" id="ARBA00010996"/>
    </source>
</evidence>
<evidence type="ECO:0000256" key="2">
    <source>
        <dbReference type="ARBA" id="ARBA00023008"/>
    </source>
</evidence>
<protein>
    <submittedName>
        <fullName evidence="6">SCO family protein</fullName>
    </submittedName>
</protein>
<organism evidence="6 7">
    <name type="scientific">Fertoeibacter niger</name>
    <dbReference type="NCBI Taxonomy" id="2656921"/>
    <lineage>
        <taxon>Bacteria</taxon>
        <taxon>Pseudomonadati</taxon>
        <taxon>Pseudomonadota</taxon>
        <taxon>Alphaproteobacteria</taxon>
        <taxon>Rhodobacterales</taxon>
        <taxon>Paracoccaceae</taxon>
        <taxon>Fertoeibacter</taxon>
    </lineage>
</organism>
<feature type="disulfide bond" description="Redox-active" evidence="4">
    <location>
        <begin position="79"/>
        <end position="83"/>
    </location>
</feature>
<evidence type="ECO:0000256" key="5">
    <source>
        <dbReference type="SAM" id="SignalP"/>
    </source>
</evidence>
<evidence type="ECO:0000256" key="3">
    <source>
        <dbReference type="PIRSR" id="PIRSR603782-1"/>
    </source>
</evidence>
<dbReference type="PANTHER" id="PTHR12151">
    <property type="entry name" value="ELECTRON TRANSPORT PROTIN SCO1/SENC FAMILY MEMBER"/>
    <property type="match status" value="1"/>
</dbReference>
<dbReference type="PANTHER" id="PTHR12151:SF25">
    <property type="entry name" value="LINALOOL DEHYDRATASE_ISOMERASE DOMAIN-CONTAINING PROTEIN"/>
    <property type="match status" value="1"/>
</dbReference>
<keyword evidence="2 3" id="KW-0186">Copper</keyword>
<dbReference type="AlphaFoldDB" id="A0A8X8H487"/>
<accession>A0A8X8H487</accession>
<comment type="similarity">
    <text evidence="1">Belongs to the SCO1/2 family.</text>
</comment>
<feature type="binding site" evidence="3">
    <location>
        <position position="79"/>
    </location>
    <ligand>
        <name>Cu cation</name>
        <dbReference type="ChEBI" id="CHEBI:23378"/>
    </ligand>
</feature>
<feature type="signal peptide" evidence="5">
    <location>
        <begin position="1"/>
        <end position="21"/>
    </location>
</feature>
<proteinExistence type="inferred from homology"/>
<comment type="caution">
    <text evidence="6">The sequence shown here is derived from an EMBL/GenBank/DDBJ whole genome shotgun (WGS) entry which is preliminary data.</text>
</comment>
<dbReference type="Proteomes" id="UP000484076">
    <property type="component" value="Unassembled WGS sequence"/>
</dbReference>
<dbReference type="CDD" id="cd02968">
    <property type="entry name" value="SCO"/>
    <property type="match status" value="1"/>
</dbReference>
<feature type="binding site" evidence="3">
    <location>
        <position position="168"/>
    </location>
    <ligand>
        <name>Cu cation</name>
        <dbReference type="ChEBI" id="CHEBI:23378"/>
    </ligand>
</feature>
<dbReference type="InterPro" id="IPR036249">
    <property type="entry name" value="Thioredoxin-like_sf"/>
</dbReference>
<feature type="binding site" evidence="3">
    <location>
        <position position="83"/>
    </location>
    <ligand>
        <name>Cu cation</name>
        <dbReference type="ChEBI" id="CHEBI:23378"/>
    </ligand>
</feature>
<name>A0A8X8H487_9RHOB</name>
<sequence length="205" mass="21774">MTKLYAGAAAATVVALLAGSAAWVFLSGSGDDYASCRGGQVGGGAIGGPFTLVDGTGATVTDADVITTPSLVYFGYTYCPDVCPLDNARNAEAVDILEEQGLDVTPVFITIDPARDTPEVMAEYSELVHPRMIGLTGSEEQVKAASLAYKTYYKKQEGDDPEFYLMDHSTFTYLVLPGTGFVDFFKREVTADQMAQRVGCFLSAG</sequence>
<dbReference type="SUPFAM" id="SSF52833">
    <property type="entry name" value="Thioredoxin-like"/>
    <property type="match status" value="1"/>
</dbReference>
<gene>
    <name evidence="6" type="ORF">GEU84_013070</name>
</gene>
<keyword evidence="7" id="KW-1185">Reference proteome</keyword>
<dbReference type="Gene3D" id="3.40.30.10">
    <property type="entry name" value="Glutaredoxin"/>
    <property type="match status" value="1"/>
</dbReference>
<dbReference type="Pfam" id="PF02630">
    <property type="entry name" value="SCO1-SenC"/>
    <property type="match status" value="1"/>
</dbReference>